<feature type="transmembrane region" description="Helical" evidence="1">
    <location>
        <begin position="12"/>
        <end position="31"/>
    </location>
</feature>
<name>A0ABT9ZLS6_9BACI</name>
<comment type="caution">
    <text evidence="2">The sequence shown here is derived from an EMBL/GenBank/DDBJ whole genome shotgun (WGS) entry which is preliminary data.</text>
</comment>
<sequence>MFSVYYNRFKVAFWIILTILFATGSISNIYTGTDWEVALNAVLGAVCLIVSITLFVKQRKNEK</sequence>
<evidence type="ECO:0000256" key="1">
    <source>
        <dbReference type="SAM" id="Phobius"/>
    </source>
</evidence>
<evidence type="ECO:0000313" key="3">
    <source>
        <dbReference type="Proteomes" id="UP001234495"/>
    </source>
</evidence>
<reference evidence="2 3" key="1">
    <citation type="submission" date="2023-07" db="EMBL/GenBank/DDBJ databases">
        <title>Genomic Encyclopedia of Type Strains, Phase IV (KMG-IV): sequencing the most valuable type-strain genomes for metagenomic binning, comparative biology and taxonomic classification.</title>
        <authorList>
            <person name="Goeker M."/>
        </authorList>
    </citation>
    <scope>NUCLEOTIDE SEQUENCE [LARGE SCALE GENOMIC DNA]</scope>
    <source>
        <strain evidence="2 3">DSM 29005</strain>
    </source>
</reference>
<keyword evidence="1" id="KW-0812">Transmembrane</keyword>
<dbReference type="Proteomes" id="UP001234495">
    <property type="component" value="Unassembled WGS sequence"/>
</dbReference>
<gene>
    <name evidence="2" type="ORF">J2S19_004564</name>
</gene>
<protein>
    <submittedName>
        <fullName evidence="2">General stress protein CsbA</fullName>
    </submittedName>
</protein>
<keyword evidence="1" id="KW-1133">Transmembrane helix</keyword>
<keyword evidence="1" id="KW-0472">Membrane</keyword>
<dbReference type="EMBL" id="JAUSUD010000033">
    <property type="protein sequence ID" value="MDQ0233222.1"/>
    <property type="molecule type" value="Genomic_DNA"/>
</dbReference>
<accession>A0ABT9ZLS6</accession>
<organism evidence="2 3">
    <name type="scientific">Metabacillus malikii</name>
    <dbReference type="NCBI Taxonomy" id="1504265"/>
    <lineage>
        <taxon>Bacteria</taxon>
        <taxon>Bacillati</taxon>
        <taxon>Bacillota</taxon>
        <taxon>Bacilli</taxon>
        <taxon>Bacillales</taxon>
        <taxon>Bacillaceae</taxon>
        <taxon>Metabacillus</taxon>
    </lineage>
</organism>
<evidence type="ECO:0000313" key="2">
    <source>
        <dbReference type="EMBL" id="MDQ0233222.1"/>
    </source>
</evidence>
<feature type="transmembrane region" description="Helical" evidence="1">
    <location>
        <begin position="37"/>
        <end position="56"/>
    </location>
</feature>
<keyword evidence="3" id="KW-1185">Reference proteome</keyword>
<dbReference type="RefSeq" id="WP_075983140.1">
    <property type="nucleotide sequence ID" value="NZ_JAUSUD010000033.1"/>
</dbReference>
<proteinExistence type="predicted"/>